<dbReference type="GO" id="GO:0005634">
    <property type="term" value="C:nucleus"/>
    <property type="evidence" value="ECO:0007669"/>
    <property type="project" value="UniProtKB-SubCell"/>
</dbReference>
<dbReference type="AlphaFoldDB" id="A0AAV8UDU6"/>
<evidence type="ECO:0000313" key="9">
    <source>
        <dbReference type="EMBL" id="KAJ8898961.1"/>
    </source>
</evidence>
<feature type="region of interest" description="Disordered" evidence="7">
    <location>
        <begin position="315"/>
        <end position="404"/>
    </location>
</feature>
<dbReference type="PROSITE" id="PS50811">
    <property type="entry name" value="WRKY"/>
    <property type="match status" value="2"/>
</dbReference>
<keyword evidence="5" id="KW-0804">Transcription</keyword>
<dbReference type="EMBL" id="JAIWQS010000008">
    <property type="protein sequence ID" value="KAJ8898961.1"/>
    <property type="molecule type" value="Genomic_DNA"/>
</dbReference>
<feature type="compositionally biased region" description="Polar residues" evidence="7">
    <location>
        <begin position="555"/>
        <end position="569"/>
    </location>
</feature>
<dbReference type="InterPro" id="IPR036576">
    <property type="entry name" value="WRKY_dom_sf"/>
</dbReference>
<dbReference type="SMART" id="SM00774">
    <property type="entry name" value="WRKY"/>
    <property type="match status" value="2"/>
</dbReference>
<name>A0AAV8UDU6_9ROSI</name>
<feature type="compositionally biased region" description="Polar residues" evidence="7">
    <location>
        <begin position="369"/>
        <end position="378"/>
    </location>
</feature>
<keyword evidence="6" id="KW-0539">Nucleus</keyword>
<dbReference type="PANTHER" id="PTHR31221">
    <property type="entry name" value="WRKY TRANSCRIPTION FACTOR PROTEIN 1-RELATED"/>
    <property type="match status" value="1"/>
</dbReference>
<dbReference type="Gene3D" id="2.20.25.80">
    <property type="entry name" value="WRKY domain"/>
    <property type="match status" value="2"/>
</dbReference>
<keyword evidence="2" id="KW-0677">Repeat</keyword>
<feature type="domain" description="WRKY" evidence="8">
    <location>
        <begin position="261"/>
        <end position="325"/>
    </location>
</feature>
<evidence type="ECO:0000313" key="10">
    <source>
        <dbReference type="Proteomes" id="UP001159364"/>
    </source>
</evidence>
<dbReference type="GO" id="GO:0043565">
    <property type="term" value="F:sequence-specific DNA binding"/>
    <property type="evidence" value="ECO:0007669"/>
    <property type="project" value="InterPro"/>
</dbReference>
<feature type="compositionally biased region" description="Low complexity" evidence="7">
    <location>
        <begin position="328"/>
        <end position="337"/>
    </location>
</feature>
<comment type="subcellular location">
    <subcellularLocation>
        <location evidence="1">Nucleus</location>
    </subcellularLocation>
</comment>
<dbReference type="PANTHER" id="PTHR31221:SF342">
    <property type="entry name" value="WRKY DOMAIN-CONTAINING PROTEIN"/>
    <property type="match status" value="1"/>
</dbReference>
<feature type="region of interest" description="Disordered" evidence="7">
    <location>
        <begin position="209"/>
        <end position="255"/>
    </location>
</feature>
<protein>
    <recommendedName>
        <fullName evidence="8">WRKY domain-containing protein</fullName>
    </recommendedName>
</protein>
<evidence type="ECO:0000256" key="5">
    <source>
        <dbReference type="ARBA" id="ARBA00023163"/>
    </source>
</evidence>
<dbReference type="SUPFAM" id="SSF118290">
    <property type="entry name" value="WRKY DNA-binding domain"/>
    <property type="match status" value="2"/>
</dbReference>
<dbReference type="InterPro" id="IPR044810">
    <property type="entry name" value="WRKY_plant"/>
</dbReference>
<sequence length="591" mass="65747">MFIYIAAISKPSQRHTLLNQKLFFHSQTSASNASPPCNTHTHTSTSFSLESSSISSSVASSTSGTLNSSINSQTNFSFLTQSMTSSSSSSSLTSHLFGNNNNNNTKDMNSFSWGAFDHGSTRPPPPPVSPSSYLAISPGLIPSEFMDFSTSSVLPSPITGAFSGQNVNWRSNSDFSFQPLERPSSDSSLSSSTIVSMEQNMRSHQKAWNFNKPRNQTDLSWEKTGGRSELPPVQSFSRETAAKAPPLSSYSHQNQSYQYLREQGRSDDGYNWRKYGQKQVKGSENPRSYYKCTYPNCPTKKKVERSLDGQITEIVYKGSHNHPKPQSIRRSTSSSSSAQYTTDQDLVSRMDSGTVQEDSSISMGEDEFNQSSPYSNSGGEEDENEPGAKRWRRRNENEAILGGDNRTVREPRIVVQTRSDVDILDDGYRWRKYGQKVVKGNPNPRSYYKCTSVGCPVRKHVERASTDIKAVITTYEGKHNHDVPTARGGGGYVTNKPPPSTTNTYHVPNFLTSNPDRTSYQNPVQNTRLPTPGRQLQEYSFRKVNTTESYDFSGFGKQTGNSTNQTQYSDGVFSGAKEEPEDDTFFNQFLT</sequence>
<dbReference type="InterPro" id="IPR003657">
    <property type="entry name" value="WRKY_dom"/>
</dbReference>
<feature type="domain" description="WRKY" evidence="8">
    <location>
        <begin position="419"/>
        <end position="484"/>
    </location>
</feature>
<evidence type="ECO:0000256" key="4">
    <source>
        <dbReference type="ARBA" id="ARBA00023125"/>
    </source>
</evidence>
<dbReference type="FunFam" id="2.20.25.80:FF:000006">
    <property type="entry name" value="WRKY transcription factor"/>
    <property type="match status" value="1"/>
</dbReference>
<dbReference type="Proteomes" id="UP001159364">
    <property type="component" value="Linkage Group LG08"/>
</dbReference>
<gene>
    <name evidence="9" type="ORF">K2173_008462</name>
</gene>
<feature type="compositionally biased region" description="Polar residues" evidence="7">
    <location>
        <begin position="209"/>
        <end position="219"/>
    </location>
</feature>
<proteinExistence type="predicted"/>
<keyword evidence="4" id="KW-0238">DNA-binding</keyword>
<evidence type="ECO:0000256" key="3">
    <source>
        <dbReference type="ARBA" id="ARBA00023015"/>
    </source>
</evidence>
<organism evidence="9 10">
    <name type="scientific">Erythroxylum novogranatense</name>
    <dbReference type="NCBI Taxonomy" id="1862640"/>
    <lineage>
        <taxon>Eukaryota</taxon>
        <taxon>Viridiplantae</taxon>
        <taxon>Streptophyta</taxon>
        <taxon>Embryophyta</taxon>
        <taxon>Tracheophyta</taxon>
        <taxon>Spermatophyta</taxon>
        <taxon>Magnoliopsida</taxon>
        <taxon>eudicotyledons</taxon>
        <taxon>Gunneridae</taxon>
        <taxon>Pentapetalae</taxon>
        <taxon>rosids</taxon>
        <taxon>fabids</taxon>
        <taxon>Malpighiales</taxon>
        <taxon>Erythroxylaceae</taxon>
        <taxon>Erythroxylum</taxon>
    </lineage>
</organism>
<accession>A0AAV8UDU6</accession>
<keyword evidence="3" id="KW-0805">Transcription regulation</keyword>
<feature type="compositionally biased region" description="Polar residues" evidence="7">
    <location>
        <begin position="338"/>
        <end position="362"/>
    </location>
</feature>
<evidence type="ECO:0000256" key="1">
    <source>
        <dbReference type="ARBA" id="ARBA00004123"/>
    </source>
</evidence>
<reference evidence="9 10" key="1">
    <citation type="submission" date="2021-09" db="EMBL/GenBank/DDBJ databases">
        <title>Genomic insights and catalytic innovation underlie evolution of tropane alkaloids biosynthesis.</title>
        <authorList>
            <person name="Wang Y.-J."/>
            <person name="Tian T."/>
            <person name="Huang J.-P."/>
            <person name="Huang S.-X."/>
        </authorList>
    </citation>
    <scope>NUCLEOTIDE SEQUENCE [LARGE SCALE GENOMIC DNA]</scope>
    <source>
        <strain evidence="9">KIB-2018</strain>
        <tissue evidence="9">Leaf</tissue>
    </source>
</reference>
<evidence type="ECO:0000256" key="6">
    <source>
        <dbReference type="ARBA" id="ARBA00023242"/>
    </source>
</evidence>
<feature type="region of interest" description="Disordered" evidence="7">
    <location>
        <begin position="555"/>
        <end position="591"/>
    </location>
</feature>
<dbReference type="Pfam" id="PF03106">
    <property type="entry name" value="WRKY"/>
    <property type="match status" value="2"/>
</dbReference>
<dbReference type="GO" id="GO:0003700">
    <property type="term" value="F:DNA-binding transcription factor activity"/>
    <property type="evidence" value="ECO:0007669"/>
    <property type="project" value="InterPro"/>
</dbReference>
<keyword evidence="10" id="KW-1185">Reference proteome</keyword>
<comment type="caution">
    <text evidence="9">The sequence shown here is derived from an EMBL/GenBank/DDBJ whole genome shotgun (WGS) entry which is preliminary data.</text>
</comment>
<evidence type="ECO:0000256" key="7">
    <source>
        <dbReference type="SAM" id="MobiDB-lite"/>
    </source>
</evidence>
<evidence type="ECO:0000256" key="2">
    <source>
        <dbReference type="ARBA" id="ARBA00022737"/>
    </source>
</evidence>
<dbReference type="FunFam" id="2.20.25.80:FF:000001">
    <property type="entry name" value="WRKY transcription factor 33"/>
    <property type="match status" value="1"/>
</dbReference>
<evidence type="ECO:0000259" key="8">
    <source>
        <dbReference type="PROSITE" id="PS50811"/>
    </source>
</evidence>